<evidence type="ECO:0000313" key="4">
    <source>
        <dbReference type="Proteomes" id="UP000552757"/>
    </source>
</evidence>
<dbReference type="Proteomes" id="UP000552757">
    <property type="component" value="Unassembled WGS sequence"/>
</dbReference>
<organism evidence="3 4">
    <name type="scientific">Sphingobium fontiphilum</name>
    <dbReference type="NCBI Taxonomy" id="944425"/>
    <lineage>
        <taxon>Bacteria</taxon>
        <taxon>Pseudomonadati</taxon>
        <taxon>Pseudomonadota</taxon>
        <taxon>Alphaproteobacteria</taxon>
        <taxon>Sphingomonadales</taxon>
        <taxon>Sphingomonadaceae</taxon>
        <taxon>Sphingobium</taxon>
    </lineage>
</organism>
<dbReference type="PRINTS" id="PR00081">
    <property type="entry name" value="GDHRDH"/>
</dbReference>
<dbReference type="FunFam" id="3.40.50.720:FF:000084">
    <property type="entry name" value="Short-chain dehydrogenase reductase"/>
    <property type="match status" value="1"/>
</dbReference>
<dbReference type="AlphaFoldDB" id="A0A7W6DGC6"/>
<dbReference type="Pfam" id="PF13561">
    <property type="entry name" value="adh_short_C2"/>
    <property type="match status" value="1"/>
</dbReference>
<reference evidence="3 4" key="1">
    <citation type="submission" date="2020-08" db="EMBL/GenBank/DDBJ databases">
        <title>Genomic Encyclopedia of Type Strains, Phase IV (KMG-IV): sequencing the most valuable type-strain genomes for metagenomic binning, comparative biology and taxonomic classification.</title>
        <authorList>
            <person name="Goeker M."/>
        </authorList>
    </citation>
    <scope>NUCLEOTIDE SEQUENCE [LARGE SCALE GENOMIC DNA]</scope>
    <source>
        <strain evidence="3 4">DSM 29348</strain>
    </source>
</reference>
<comment type="catalytic activity">
    <reaction evidence="2">
        <text>2,5-dichlorocyclohexa-2,5-dien-1,4-diol + NAD(+) = 2,5-dichlorohydroquinone + NADH + H(+)</text>
        <dbReference type="Rhea" id="RHEA:15741"/>
        <dbReference type="ChEBI" id="CHEBI:15378"/>
        <dbReference type="ChEBI" id="CHEBI:27545"/>
        <dbReference type="ChEBI" id="CHEBI:28975"/>
        <dbReference type="ChEBI" id="CHEBI:57540"/>
        <dbReference type="ChEBI" id="CHEBI:57945"/>
    </reaction>
</comment>
<dbReference type="SUPFAM" id="SSF51735">
    <property type="entry name" value="NAD(P)-binding Rossmann-fold domains"/>
    <property type="match status" value="1"/>
</dbReference>
<comment type="similarity">
    <text evidence="1">Belongs to the short-chain dehydrogenases/reductases (SDR) family.</text>
</comment>
<evidence type="ECO:0000313" key="3">
    <source>
        <dbReference type="EMBL" id="MBB3982776.1"/>
    </source>
</evidence>
<dbReference type="Gene3D" id="3.40.50.720">
    <property type="entry name" value="NAD(P)-binding Rossmann-like Domain"/>
    <property type="match status" value="1"/>
</dbReference>
<comment type="caution">
    <text evidence="3">The sequence shown here is derived from an EMBL/GenBank/DDBJ whole genome shotgun (WGS) entry which is preliminary data.</text>
</comment>
<proteinExistence type="inferred from homology"/>
<name>A0A7W6DGC6_9SPHN</name>
<dbReference type="InterPro" id="IPR002347">
    <property type="entry name" value="SDR_fam"/>
</dbReference>
<dbReference type="PANTHER" id="PTHR42879">
    <property type="entry name" value="3-OXOACYL-(ACYL-CARRIER-PROTEIN) REDUCTASE"/>
    <property type="match status" value="1"/>
</dbReference>
<dbReference type="GO" id="GO:0032787">
    <property type="term" value="P:monocarboxylic acid metabolic process"/>
    <property type="evidence" value="ECO:0007669"/>
    <property type="project" value="UniProtKB-ARBA"/>
</dbReference>
<evidence type="ECO:0000256" key="1">
    <source>
        <dbReference type="ARBA" id="ARBA00006484"/>
    </source>
</evidence>
<dbReference type="PROSITE" id="PS00061">
    <property type="entry name" value="ADH_SHORT"/>
    <property type="match status" value="1"/>
</dbReference>
<sequence length="269" mass="27269">MDLGIAGRRALVAGSSSGIGAAIAAALAREGVEIIVHGRSAASAQGVCDAITAAGGKATALLATLDDPAAVAGLAQAALASGPVDILINCAGAASEPHRWFDAPADAWQRQFQTSTFYAVQLIQALVPAMRARGWGRVLNVSSGAAYRAMLNHPEYAAAKLALHSMTATLSAELGDSGVLVNTLVSGPVLTPNTQASIEKSAAAHGFTETGAALEKRVIAEVWRATIPLARMGRVEELADAACFLVSERASYITGAALRVDGGSVGAIA</sequence>
<dbReference type="PRINTS" id="PR00080">
    <property type="entry name" value="SDRFAMILY"/>
</dbReference>
<accession>A0A7W6DGC6</accession>
<keyword evidence="4" id="KW-1185">Reference proteome</keyword>
<dbReference type="InterPro" id="IPR036291">
    <property type="entry name" value="NAD(P)-bd_dom_sf"/>
</dbReference>
<dbReference type="InterPro" id="IPR050259">
    <property type="entry name" value="SDR"/>
</dbReference>
<evidence type="ECO:0000256" key="2">
    <source>
        <dbReference type="ARBA" id="ARBA00051383"/>
    </source>
</evidence>
<dbReference type="RefSeq" id="WP_183955832.1">
    <property type="nucleotide sequence ID" value="NZ_JACIEB010000005.1"/>
</dbReference>
<dbReference type="EMBL" id="JACIEB010000005">
    <property type="protein sequence ID" value="MBB3982776.1"/>
    <property type="molecule type" value="Genomic_DNA"/>
</dbReference>
<gene>
    <name evidence="3" type="ORF">GGR44_002442</name>
</gene>
<protein>
    <submittedName>
        <fullName evidence="3">NAD(P)-dependent dehydrogenase (Short-subunit alcohol dehydrogenase family)</fullName>
    </submittedName>
</protein>
<dbReference type="InterPro" id="IPR020904">
    <property type="entry name" value="Sc_DH/Rdtase_CS"/>
</dbReference>